<comment type="subcellular location">
    <subcellularLocation>
        <location evidence="1 7">Secreted</location>
    </subcellularLocation>
</comment>
<keyword evidence="4 7" id="KW-0964">Secreted</keyword>
<evidence type="ECO:0000256" key="3">
    <source>
        <dbReference type="ARBA" id="ARBA00022473"/>
    </source>
</evidence>
<protein>
    <recommendedName>
        <fullName evidence="7">Epidermal patterning factor-like protein</fullName>
    </recommendedName>
</protein>
<dbReference type="AlphaFoldDB" id="A0A7J9LE53"/>
<evidence type="ECO:0000256" key="6">
    <source>
        <dbReference type="ARBA" id="ARBA00023157"/>
    </source>
</evidence>
<dbReference type="GO" id="GO:0005576">
    <property type="term" value="C:extracellular region"/>
    <property type="evidence" value="ECO:0007669"/>
    <property type="project" value="UniProtKB-SubCell"/>
</dbReference>
<comment type="function">
    <text evidence="7">Controls stomatal patterning.</text>
</comment>
<feature type="non-terminal residue" evidence="8">
    <location>
        <position position="164"/>
    </location>
</feature>
<evidence type="ECO:0000313" key="8">
    <source>
        <dbReference type="EMBL" id="MBA0856917.1"/>
    </source>
</evidence>
<dbReference type="PANTHER" id="PTHR33109">
    <property type="entry name" value="EPIDERMAL PATTERNING FACTOR-LIKE PROTEIN 4"/>
    <property type="match status" value="1"/>
</dbReference>
<comment type="caution">
    <text evidence="8">The sequence shown here is derived from an EMBL/GenBank/DDBJ whole genome shotgun (WGS) entry which is preliminary data.</text>
</comment>
<keyword evidence="9" id="KW-1185">Reference proteome</keyword>
<evidence type="ECO:0000256" key="2">
    <source>
        <dbReference type="ARBA" id="ARBA00008127"/>
    </source>
</evidence>
<comment type="similarity">
    <text evidence="2 7">Belongs to the plant cysteine rich small secretory peptide family. Epidermal patterning factor subfamily.</text>
</comment>
<dbReference type="PANTHER" id="PTHR33109:SF55">
    <property type="entry name" value="EPIDERMAL PATTERNING FACTOR-LIKE PROTEIN 4-RELATED"/>
    <property type="match status" value="1"/>
</dbReference>
<keyword evidence="6" id="KW-1015">Disulfide bond</keyword>
<dbReference type="GO" id="GO:0010052">
    <property type="term" value="P:guard cell differentiation"/>
    <property type="evidence" value="ECO:0007669"/>
    <property type="project" value="UniProtKB-UniRule"/>
</dbReference>
<accession>A0A7J9LE53</accession>
<evidence type="ECO:0000256" key="1">
    <source>
        <dbReference type="ARBA" id="ARBA00004613"/>
    </source>
</evidence>
<sequence length="164" mass="18547">QYICPLLKFFFFCVFSVFDLGHTLSRKTRKRTFNNSTLGGDLDNLFSLRQLLLGMGVSRLRLRHHILVAFTFLLFASTLSQLESELQVREGSEKRTGSVVLKRFLSQKQLSGPGSSPPSCRSNCGSCSPCRPVHVPIQPGLVMKPLEYYPEAWRCKCGNKIFMP</sequence>
<dbReference type="Proteomes" id="UP000593576">
    <property type="component" value="Unassembled WGS sequence"/>
</dbReference>
<feature type="chain" id="PRO_5029932908" description="Epidermal patterning factor-like protein" evidence="7">
    <location>
        <begin position="26"/>
        <end position="164"/>
    </location>
</feature>
<organism evidence="8 9">
    <name type="scientific">Gossypium schwendimanii</name>
    <name type="common">Cotton</name>
    <dbReference type="NCBI Taxonomy" id="34291"/>
    <lineage>
        <taxon>Eukaryota</taxon>
        <taxon>Viridiplantae</taxon>
        <taxon>Streptophyta</taxon>
        <taxon>Embryophyta</taxon>
        <taxon>Tracheophyta</taxon>
        <taxon>Spermatophyta</taxon>
        <taxon>Magnoliopsida</taxon>
        <taxon>eudicotyledons</taxon>
        <taxon>Gunneridae</taxon>
        <taxon>Pentapetalae</taxon>
        <taxon>rosids</taxon>
        <taxon>malvids</taxon>
        <taxon>Malvales</taxon>
        <taxon>Malvaceae</taxon>
        <taxon>Malvoideae</taxon>
        <taxon>Gossypium</taxon>
    </lineage>
</organism>
<keyword evidence="5 7" id="KW-0732">Signal</keyword>
<evidence type="ECO:0000313" key="9">
    <source>
        <dbReference type="Proteomes" id="UP000593576"/>
    </source>
</evidence>
<evidence type="ECO:0000256" key="7">
    <source>
        <dbReference type="RuleBase" id="RU367102"/>
    </source>
</evidence>
<gene>
    <name evidence="8" type="ORF">Goshw_004842</name>
</gene>
<dbReference type="InterPro" id="IPR039455">
    <property type="entry name" value="EPFL"/>
</dbReference>
<evidence type="ECO:0000256" key="5">
    <source>
        <dbReference type="ARBA" id="ARBA00022729"/>
    </source>
</evidence>
<dbReference type="OrthoDB" id="990517at2759"/>
<reference evidence="8 9" key="1">
    <citation type="journal article" date="2019" name="Genome Biol. Evol.">
        <title>Insights into the evolution of the New World diploid cottons (Gossypium, subgenus Houzingenia) based on genome sequencing.</title>
        <authorList>
            <person name="Grover C.E."/>
            <person name="Arick M.A. 2nd"/>
            <person name="Thrash A."/>
            <person name="Conover J.L."/>
            <person name="Sanders W.S."/>
            <person name="Peterson D.G."/>
            <person name="Frelichowski J.E."/>
            <person name="Scheffler J.A."/>
            <person name="Scheffler B.E."/>
            <person name="Wendel J.F."/>
        </authorList>
    </citation>
    <scope>NUCLEOTIDE SEQUENCE [LARGE SCALE GENOMIC DNA]</scope>
    <source>
        <strain evidence="8">1</strain>
        <tissue evidence="8">Leaf</tissue>
    </source>
</reference>
<keyword evidence="3 7" id="KW-0217">Developmental protein</keyword>
<dbReference type="EMBL" id="JABFAF010000006">
    <property type="protein sequence ID" value="MBA0856917.1"/>
    <property type="molecule type" value="Genomic_DNA"/>
</dbReference>
<feature type="signal peptide" evidence="7">
    <location>
        <begin position="1"/>
        <end position="25"/>
    </location>
</feature>
<proteinExistence type="inferred from homology"/>
<dbReference type="Pfam" id="PF17181">
    <property type="entry name" value="EPF"/>
    <property type="match status" value="1"/>
</dbReference>
<name>A0A7J9LE53_GOSSC</name>
<evidence type="ECO:0000256" key="4">
    <source>
        <dbReference type="ARBA" id="ARBA00022525"/>
    </source>
</evidence>